<protein>
    <recommendedName>
        <fullName evidence="11">Replication restart protein PriA</fullName>
    </recommendedName>
    <alternativeName>
        <fullName evidence="11">ATP-dependent DNA helicase PriA</fullName>
        <ecNumber evidence="11">5.6.2.4</ecNumber>
    </alternativeName>
    <alternativeName>
        <fullName evidence="11">DNA 3'-5' helicase PriA</fullName>
    </alternativeName>
</protein>
<dbReference type="PANTHER" id="PTHR30580">
    <property type="entry name" value="PRIMOSOMAL PROTEIN N"/>
    <property type="match status" value="1"/>
</dbReference>
<dbReference type="EC" id="5.6.2.4" evidence="11"/>
<dbReference type="Pfam" id="PF18074">
    <property type="entry name" value="PriA_C"/>
    <property type="match status" value="1"/>
</dbReference>
<dbReference type="InterPro" id="IPR040498">
    <property type="entry name" value="PriA_CRR"/>
</dbReference>
<dbReference type="Pfam" id="PF17764">
    <property type="entry name" value="PriA_3primeBD"/>
    <property type="match status" value="1"/>
</dbReference>
<keyword evidence="10 11" id="KW-0413">Isomerase</keyword>
<gene>
    <name evidence="11 14" type="primary">priA</name>
    <name evidence="14" type="ORF">H6A60_01135</name>
</gene>
<dbReference type="InterPro" id="IPR011545">
    <property type="entry name" value="DEAD/DEAH_box_helicase_dom"/>
</dbReference>
<evidence type="ECO:0000259" key="12">
    <source>
        <dbReference type="PROSITE" id="PS51192"/>
    </source>
</evidence>
<dbReference type="CDD" id="cd17929">
    <property type="entry name" value="DEXHc_priA"/>
    <property type="match status" value="1"/>
</dbReference>
<comment type="cofactor">
    <cofactor evidence="11">
        <name>Zn(2+)</name>
        <dbReference type="ChEBI" id="CHEBI:29105"/>
    </cofactor>
    <text evidence="11">Binds 2 zinc ions per subunit.</text>
</comment>
<dbReference type="InterPro" id="IPR027417">
    <property type="entry name" value="P-loop_NTPase"/>
</dbReference>
<keyword evidence="6 11" id="KW-0347">Helicase</keyword>
<keyword evidence="2 11" id="KW-0235">DNA replication</keyword>
<dbReference type="InterPro" id="IPR001650">
    <property type="entry name" value="Helicase_C-like"/>
</dbReference>
<comment type="catalytic activity">
    <reaction evidence="11">
        <text>ATP + H2O = ADP + phosphate + H(+)</text>
        <dbReference type="Rhea" id="RHEA:13065"/>
        <dbReference type="ChEBI" id="CHEBI:15377"/>
        <dbReference type="ChEBI" id="CHEBI:15378"/>
        <dbReference type="ChEBI" id="CHEBI:30616"/>
        <dbReference type="ChEBI" id="CHEBI:43474"/>
        <dbReference type="ChEBI" id="CHEBI:456216"/>
        <dbReference type="EC" id="5.6.2.4"/>
    </reaction>
</comment>
<keyword evidence="4 11" id="KW-0547">Nucleotide-binding</keyword>
<dbReference type="Pfam" id="PF00271">
    <property type="entry name" value="Helicase_C"/>
    <property type="match status" value="1"/>
</dbReference>
<feature type="binding site" evidence="11">
    <location>
        <position position="413"/>
    </location>
    <ligand>
        <name>Zn(2+)</name>
        <dbReference type="ChEBI" id="CHEBI:29105"/>
        <label>2</label>
    </ligand>
</feature>
<feature type="binding site" evidence="11">
    <location>
        <position position="404"/>
    </location>
    <ligand>
        <name>Zn(2+)</name>
        <dbReference type="ChEBI" id="CHEBI:29105"/>
        <label>1</label>
    </ligand>
</feature>
<dbReference type="InterPro" id="IPR014001">
    <property type="entry name" value="Helicase_ATP-bd"/>
</dbReference>
<evidence type="ECO:0000256" key="10">
    <source>
        <dbReference type="ARBA" id="ARBA00023235"/>
    </source>
</evidence>
<evidence type="ECO:0000256" key="5">
    <source>
        <dbReference type="ARBA" id="ARBA00022801"/>
    </source>
</evidence>
<reference evidence="14 15" key="1">
    <citation type="journal article" date="2021" name="Sci. Rep.">
        <title>The distribution of antibiotic resistance genes in chicken gut microbiota commensals.</title>
        <authorList>
            <person name="Juricova H."/>
            <person name="Matiasovicova J."/>
            <person name="Kubasova T."/>
            <person name="Cejkova D."/>
            <person name="Rychlik I."/>
        </authorList>
    </citation>
    <scope>NUCLEOTIDE SEQUENCE [LARGE SCALE GENOMIC DNA]</scope>
    <source>
        <strain evidence="14 15">An829</strain>
    </source>
</reference>
<dbReference type="Gene3D" id="3.40.1440.60">
    <property type="entry name" value="PriA, 3(prime) DNA-binding domain"/>
    <property type="match status" value="1"/>
</dbReference>
<evidence type="ECO:0000256" key="9">
    <source>
        <dbReference type="ARBA" id="ARBA00023125"/>
    </source>
</evidence>
<keyword evidence="5 11" id="KW-0378">Hydrolase</keyword>
<evidence type="ECO:0000256" key="7">
    <source>
        <dbReference type="ARBA" id="ARBA00022833"/>
    </source>
</evidence>
<dbReference type="HAMAP" id="MF_00983">
    <property type="entry name" value="PriA"/>
    <property type="match status" value="1"/>
</dbReference>
<name>A0ABS2DQY1_9BURK</name>
<dbReference type="Pfam" id="PF18319">
    <property type="entry name" value="Zn_ribbon_PriA"/>
    <property type="match status" value="1"/>
</dbReference>
<evidence type="ECO:0000256" key="11">
    <source>
        <dbReference type="HAMAP-Rule" id="MF_00983"/>
    </source>
</evidence>
<evidence type="ECO:0000313" key="14">
    <source>
        <dbReference type="EMBL" id="MBM6703120.1"/>
    </source>
</evidence>
<organism evidence="14 15">
    <name type="scientific">Sutterella massiliensis</name>
    <dbReference type="NCBI Taxonomy" id="1816689"/>
    <lineage>
        <taxon>Bacteria</taxon>
        <taxon>Pseudomonadati</taxon>
        <taxon>Pseudomonadota</taxon>
        <taxon>Betaproteobacteria</taxon>
        <taxon>Burkholderiales</taxon>
        <taxon>Sutterellaceae</taxon>
        <taxon>Sutterella</taxon>
    </lineage>
</organism>
<evidence type="ECO:0000256" key="3">
    <source>
        <dbReference type="ARBA" id="ARBA00022723"/>
    </source>
</evidence>
<dbReference type="NCBIfam" id="TIGR00595">
    <property type="entry name" value="priA"/>
    <property type="match status" value="1"/>
</dbReference>
<dbReference type="SMART" id="SM00490">
    <property type="entry name" value="HELICc"/>
    <property type="match status" value="1"/>
</dbReference>
<feature type="domain" description="Helicase C-terminal" evidence="13">
    <location>
        <begin position="439"/>
        <end position="598"/>
    </location>
</feature>
<feature type="binding site" evidence="11">
    <location>
        <position position="444"/>
    </location>
    <ligand>
        <name>Zn(2+)</name>
        <dbReference type="ChEBI" id="CHEBI:29105"/>
        <label>1</label>
    </ligand>
</feature>
<comment type="similarity">
    <text evidence="11">Belongs to the helicase family. PriA subfamily.</text>
</comment>
<sequence length="695" mass="77105">MLFSETSGKTQKYIFGEEARGIVPEGNLYAKVLVDVPGLGPLDYKVPDDMLVAVGDRVTANVQTRKVVGVVAALENATDLQGKRIRSITSVLNDVPPLSAEWLALTRFASLYYLRGWGEAALSALPLFFKRLPKKNHRAMLEKFRRKGIAPSVERSSTQSKPVLNAEQMAAVDAVVSAKGFVPFLLFGVTGSGKTEVYLHVMEEVLHRDPEAQVLLLVPEINLTPQLQARVKARFPHEYVAAMHSEYSDGERAAAWLAVHEGRARILVGTRLSIFSSFKKLALILVDEEHDLSYKAGDGLRYSARDLAVWRAAKNSCPVVLGSATPSLESWAKALKKEYVLLTLTQRAMSKAKLPQIDLIDPNPKGSGMLVSPEAEGSIRSELDAGRQVLVFLNRRGYSPVLSCPSCGWVSACIRCSAFTVFHKREKALICHHCGWRRPVPDACPVCGNVDILPRGTGTERLEEELERLFPGKRILRIDRDSTSKKHEAEKAFARVHAGEVDILVGTQMIAKGHDFQNVGLVVILNADTQLLSPAARAREHLFSTLMQVAGRAGRANGKGRVLIQTRFKDEPLFEALRLQDYRRFANETLEERRENFSVPFVYQALITAESDALAKAVLFLETIARRGRGVASGEVRVFDPVPMPLVRLMNRERAQLLVEGDERKTLHRFLRGLLEGVKSPSDVVWQVEIDPTDV</sequence>
<dbReference type="PANTHER" id="PTHR30580:SF0">
    <property type="entry name" value="PRIMOSOMAL PROTEIN N"/>
    <property type="match status" value="1"/>
</dbReference>
<evidence type="ECO:0000256" key="2">
    <source>
        <dbReference type="ARBA" id="ARBA00022705"/>
    </source>
</evidence>
<dbReference type="SUPFAM" id="SSF52540">
    <property type="entry name" value="P-loop containing nucleoside triphosphate hydrolases"/>
    <property type="match status" value="1"/>
</dbReference>
<dbReference type="SMART" id="SM00487">
    <property type="entry name" value="DEXDc"/>
    <property type="match status" value="1"/>
</dbReference>
<proteinExistence type="inferred from homology"/>
<feature type="binding site" evidence="11">
    <location>
        <position position="416"/>
    </location>
    <ligand>
        <name>Zn(2+)</name>
        <dbReference type="ChEBI" id="CHEBI:29105"/>
        <label>2</label>
    </ligand>
</feature>
<evidence type="ECO:0000256" key="4">
    <source>
        <dbReference type="ARBA" id="ARBA00022741"/>
    </source>
</evidence>
<dbReference type="Proteomes" id="UP000715095">
    <property type="component" value="Unassembled WGS sequence"/>
</dbReference>
<keyword evidence="7 11" id="KW-0862">Zinc</keyword>
<comment type="caution">
    <text evidence="14">The sequence shown here is derived from an EMBL/GenBank/DDBJ whole genome shotgun (WGS) entry which is preliminary data.</text>
</comment>
<accession>A0ABS2DQY1</accession>
<dbReference type="Gene3D" id="3.40.50.300">
    <property type="entry name" value="P-loop containing nucleotide triphosphate hydrolases"/>
    <property type="match status" value="2"/>
</dbReference>
<feature type="binding site" evidence="11">
    <location>
        <position position="431"/>
    </location>
    <ligand>
        <name>Zn(2+)</name>
        <dbReference type="ChEBI" id="CHEBI:29105"/>
        <label>2</label>
    </ligand>
</feature>
<feature type="binding site" evidence="11">
    <location>
        <position position="434"/>
    </location>
    <ligand>
        <name>Zn(2+)</name>
        <dbReference type="ChEBI" id="CHEBI:29105"/>
        <label>2</label>
    </ligand>
</feature>
<comment type="subunit">
    <text evidence="11">Component of the replication restart primosome.</text>
</comment>
<dbReference type="PROSITE" id="PS51192">
    <property type="entry name" value="HELICASE_ATP_BIND_1"/>
    <property type="match status" value="1"/>
</dbReference>
<keyword evidence="3 11" id="KW-0479">Metal-binding</keyword>
<keyword evidence="1 11" id="KW-0639">Primosome</keyword>
<feature type="binding site" evidence="11">
    <location>
        <position position="447"/>
    </location>
    <ligand>
        <name>Zn(2+)</name>
        <dbReference type="ChEBI" id="CHEBI:29105"/>
        <label>1</label>
    </ligand>
</feature>
<evidence type="ECO:0000256" key="8">
    <source>
        <dbReference type="ARBA" id="ARBA00022840"/>
    </source>
</evidence>
<evidence type="ECO:0000259" key="13">
    <source>
        <dbReference type="PROSITE" id="PS51194"/>
    </source>
</evidence>
<keyword evidence="8 11" id="KW-0067">ATP-binding</keyword>
<keyword evidence="9 11" id="KW-0238">DNA-binding</keyword>
<feature type="binding site" evidence="11">
    <location>
        <position position="407"/>
    </location>
    <ligand>
        <name>Zn(2+)</name>
        <dbReference type="ChEBI" id="CHEBI:29105"/>
        <label>1</label>
    </ligand>
</feature>
<evidence type="ECO:0000313" key="15">
    <source>
        <dbReference type="Proteomes" id="UP000715095"/>
    </source>
</evidence>
<dbReference type="InterPro" id="IPR005259">
    <property type="entry name" value="PriA"/>
</dbReference>
<dbReference type="InterPro" id="IPR042115">
    <property type="entry name" value="PriA_3primeBD_sf"/>
</dbReference>
<keyword evidence="15" id="KW-1185">Reference proteome</keyword>
<comment type="function">
    <text evidence="11">Initiates the restart of stalled replication forks, which reloads the replicative helicase on sites other than the origin of replication. Recognizes and binds to abandoned replication forks and remodels them to uncover a helicase loading site. Promotes assembly of the primosome at these replication forks.</text>
</comment>
<dbReference type="EMBL" id="JACJJC010000001">
    <property type="protein sequence ID" value="MBM6703120.1"/>
    <property type="molecule type" value="Genomic_DNA"/>
</dbReference>
<dbReference type="InterPro" id="IPR041236">
    <property type="entry name" value="PriA_C"/>
</dbReference>
<dbReference type="PROSITE" id="PS51194">
    <property type="entry name" value="HELICASE_CTER"/>
    <property type="match status" value="1"/>
</dbReference>
<dbReference type="InterPro" id="IPR041222">
    <property type="entry name" value="PriA_3primeBD"/>
</dbReference>
<feature type="domain" description="Helicase ATP-binding" evidence="12">
    <location>
        <begin position="175"/>
        <end position="344"/>
    </location>
</feature>
<evidence type="ECO:0000256" key="1">
    <source>
        <dbReference type="ARBA" id="ARBA00022515"/>
    </source>
</evidence>
<dbReference type="Pfam" id="PF00270">
    <property type="entry name" value="DEAD"/>
    <property type="match status" value="1"/>
</dbReference>
<comment type="catalytic activity">
    <reaction evidence="11">
        <text>Couples ATP hydrolysis with the unwinding of duplex DNA by translocating in the 3'-5' direction.</text>
        <dbReference type="EC" id="5.6.2.4"/>
    </reaction>
</comment>
<evidence type="ECO:0000256" key="6">
    <source>
        <dbReference type="ARBA" id="ARBA00022806"/>
    </source>
</evidence>